<evidence type="ECO:0000256" key="2">
    <source>
        <dbReference type="ARBA" id="ARBA00023136"/>
    </source>
</evidence>
<evidence type="ECO:0000313" key="9">
    <source>
        <dbReference type="Proteomes" id="UP000237608"/>
    </source>
</evidence>
<protein>
    <submittedName>
        <fullName evidence="8">Cell envelope biogenesis protein OmpA</fullName>
    </submittedName>
</protein>
<dbReference type="CDD" id="cd07185">
    <property type="entry name" value="OmpA_C-like"/>
    <property type="match status" value="1"/>
</dbReference>
<sequence>MKFLKIIFFGVLLVSLNQNTNAQEDYNKWSIDLGAGMHTIGVPLTPGFSASPLGQGNLGVRYMLNNRFGLRFDLGFSKFSETKGTPAFDANYYRASLEGVVNIGNVLNFNSWSKRINLLLHAGGGFSSLNTISPTVNGGDGMVNLLLGLTPQFKISDKISVFADFSSIVHFGQENSIDGGSNPTARETNVSMFNTSIGVNIALGNKKQHADFTVEKTTANNNNLNSELESLKKRLDSAEVEIANLKNKGVVVTNELIITELDNRYVKRGEKTLEDGTVVDSNVDFIKELLNKGYVNVFFDVNKAEIQDGSLNSVNYLKQFMMDNPHIKATIIGYADETGTESRNQTLSTNRAKNVYSMLVAAGIDSTRMTYVGGGIDASVGKDARQLARKVIFKIQ</sequence>
<proteinExistence type="predicted"/>
<accession>A0A2S7WEB9</accession>
<evidence type="ECO:0000256" key="5">
    <source>
        <dbReference type="SAM" id="Coils"/>
    </source>
</evidence>
<dbReference type="PROSITE" id="PS51123">
    <property type="entry name" value="OMPA_2"/>
    <property type="match status" value="1"/>
</dbReference>
<gene>
    <name evidence="8" type="ORF">BTO13_12345</name>
</gene>
<dbReference type="PANTHER" id="PTHR30329">
    <property type="entry name" value="STATOR ELEMENT OF FLAGELLAR MOTOR COMPLEX"/>
    <property type="match status" value="1"/>
</dbReference>
<dbReference type="GO" id="GO:0009279">
    <property type="term" value="C:cell outer membrane"/>
    <property type="evidence" value="ECO:0007669"/>
    <property type="project" value="UniProtKB-SubCell"/>
</dbReference>
<dbReference type="Gene3D" id="3.30.1330.60">
    <property type="entry name" value="OmpA-like domain"/>
    <property type="match status" value="1"/>
</dbReference>
<keyword evidence="2 4" id="KW-0472">Membrane</keyword>
<evidence type="ECO:0000259" key="7">
    <source>
        <dbReference type="PROSITE" id="PS51123"/>
    </source>
</evidence>
<dbReference type="InterPro" id="IPR006664">
    <property type="entry name" value="OMP_bac"/>
</dbReference>
<dbReference type="Gene3D" id="2.40.160.20">
    <property type="match status" value="1"/>
</dbReference>
<keyword evidence="5" id="KW-0175">Coiled coil</keyword>
<evidence type="ECO:0000256" key="4">
    <source>
        <dbReference type="PROSITE-ProRule" id="PRU00473"/>
    </source>
</evidence>
<keyword evidence="3" id="KW-0998">Cell outer membrane</keyword>
<feature type="coiled-coil region" evidence="5">
    <location>
        <begin position="214"/>
        <end position="248"/>
    </location>
</feature>
<dbReference type="PANTHER" id="PTHR30329:SF21">
    <property type="entry name" value="LIPOPROTEIN YIAD-RELATED"/>
    <property type="match status" value="1"/>
</dbReference>
<dbReference type="InterPro" id="IPR036737">
    <property type="entry name" value="OmpA-like_sf"/>
</dbReference>
<dbReference type="InterPro" id="IPR006665">
    <property type="entry name" value="OmpA-like"/>
</dbReference>
<evidence type="ECO:0000256" key="3">
    <source>
        <dbReference type="ARBA" id="ARBA00023237"/>
    </source>
</evidence>
<comment type="caution">
    <text evidence="8">The sequence shown here is derived from an EMBL/GenBank/DDBJ whole genome shotgun (WGS) entry which is preliminary data.</text>
</comment>
<keyword evidence="6" id="KW-0732">Signal</keyword>
<keyword evidence="9" id="KW-1185">Reference proteome</keyword>
<dbReference type="SUPFAM" id="SSF103088">
    <property type="entry name" value="OmpA-like"/>
    <property type="match status" value="1"/>
</dbReference>
<dbReference type="OrthoDB" id="1522982at2"/>
<feature type="chain" id="PRO_5015497221" evidence="6">
    <location>
        <begin position="23"/>
        <end position="396"/>
    </location>
</feature>
<feature type="signal peptide" evidence="6">
    <location>
        <begin position="1"/>
        <end position="22"/>
    </location>
</feature>
<dbReference type="RefSeq" id="WP_105047112.1">
    <property type="nucleotide sequence ID" value="NZ_CP150662.1"/>
</dbReference>
<dbReference type="InterPro" id="IPR050330">
    <property type="entry name" value="Bact_OuterMem_StrucFunc"/>
</dbReference>
<reference evidence="8 9" key="1">
    <citation type="submission" date="2016-12" db="EMBL/GenBank/DDBJ databases">
        <title>Trade-off between light-utilization and light-protection in marine flavobacteria.</title>
        <authorList>
            <person name="Kumagai Y."/>
            <person name="Yoshizawa S."/>
            <person name="Kogure K."/>
            <person name="Iwasaki W."/>
        </authorList>
    </citation>
    <scope>NUCLEOTIDE SEQUENCE [LARGE SCALE GENOMIC DNA]</scope>
    <source>
        <strain evidence="8 9">KCTC 22729</strain>
    </source>
</reference>
<name>A0A2S7WEB9_9FLAO</name>
<dbReference type="PRINTS" id="PR01021">
    <property type="entry name" value="OMPADOMAIN"/>
</dbReference>
<feature type="domain" description="OmpA-like" evidence="7">
    <location>
        <begin position="286"/>
        <end position="396"/>
    </location>
</feature>
<dbReference type="EMBL" id="MSCL01000001">
    <property type="protein sequence ID" value="PQJ75965.1"/>
    <property type="molecule type" value="Genomic_DNA"/>
</dbReference>
<organism evidence="8 9">
    <name type="scientific">Polaribacter gangjinensis</name>
    <dbReference type="NCBI Taxonomy" id="574710"/>
    <lineage>
        <taxon>Bacteria</taxon>
        <taxon>Pseudomonadati</taxon>
        <taxon>Bacteroidota</taxon>
        <taxon>Flavobacteriia</taxon>
        <taxon>Flavobacteriales</taxon>
        <taxon>Flavobacteriaceae</taxon>
    </lineage>
</organism>
<evidence type="ECO:0000256" key="6">
    <source>
        <dbReference type="SAM" id="SignalP"/>
    </source>
</evidence>
<dbReference type="AlphaFoldDB" id="A0A2S7WEB9"/>
<dbReference type="Proteomes" id="UP000237608">
    <property type="component" value="Unassembled WGS sequence"/>
</dbReference>
<dbReference type="Pfam" id="PF00691">
    <property type="entry name" value="OmpA"/>
    <property type="match status" value="1"/>
</dbReference>
<evidence type="ECO:0000256" key="1">
    <source>
        <dbReference type="ARBA" id="ARBA00004442"/>
    </source>
</evidence>
<comment type="subcellular location">
    <subcellularLocation>
        <location evidence="1">Cell outer membrane</location>
    </subcellularLocation>
</comment>
<evidence type="ECO:0000313" key="8">
    <source>
        <dbReference type="EMBL" id="PQJ75965.1"/>
    </source>
</evidence>